<evidence type="ECO:0000256" key="3">
    <source>
        <dbReference type="ARBA" id="ARBA00022692"/>
    </source>
</evidence>
<keyword evidence="3 6" id="KW-0812">Transmembrane</keyword>
<comment type="subcellular location">
    <subcellularLocation>
        <location evidence="1">Cell membrane</location>
        <topology evidence="1">Multi-pass membrane protein</topology>
    </subcellularLocation>
</comment>
<feature type="transmembrane region" description="Helical" evidence="6">
    <location>
        <begin position="124"/>
        <end position="140"/>
    </location>
</feature>
<feature type="transmembrane region" description="Helical" evidence="6">
    <location>
        <begin position="147"/>
        <end position="166"/>
    </location>
</feature>
<dbReference type="Proteomes" id="UP000001882">
    <property type="component" value="Chromosome"/>
</dbReference>
<dbReference type="GO" id="GO:0004659">
    <property type="term" value="F:prenyltransferase activity"/>
    <property type="evidence" value="ECO:0007669"/>
    <property type="project" value="InterPro"/>
</dbReference>
<feature type="transmembrane region" description="Helical" evidence="6">
    <location>
        <begin position="178"/>
        <end position="200"/>
    </location>
</feature>
<dbReference type="InterPro" id="IPR000537">
    <property type="entry name" value="UbiA_prenyltransferase"/>
</dbReference>
<evidence type="ECO:0000313" key="7">
    <source>
        <dbReference type="EMBL" id="BAI62075.1"/>
    </source>
</evidence>
<reference evidence="8" key="3">
    <citation type="journal article" date="2011" name="PLoS ONE">
        <title>Genome sequence of a mesophilic hydrogenotrophic methanogen Methanocella paludicola, the first cultivated representative of the order Methanocellales.</title>
        <authorList>
            <person name="Sakai S."/>
            <person name="Takaki Y."/>
            <person name="Shimamura S."/>
            <person name="Sekine M."/>
            <person name="Tajima T."/>
            <person name="Kosugi H."/>
            <person name="Ichikawa N."/>
            <person name="Tasumi E."/>
            <person name="Hiraki A.T."/>
            <person name="Shimizu A."/>
            <person name="Kato Y."/>
            <person name="Nishiko R."/>
            <person name="Mori K."/>
            <person name="Fujita N."/>
            <person name="Imachi H."/>
            <person name="Takai K."/>
        </authorList>
    </citation>
    <scope>NUCLEOTIDE SEQUENCE [LARGE SCALE GENOMIC DNA]</scope>
    <source>
        <strain evidence="8">DSM 17711 / JCM 13418 / NBRC 101707 / SANAE</strain>
    </source>
</reference>
<feature type="transmembrane region" description="Helical" evidence="6">
    <location>
        <begin position="280"/>
        <end position="306"/>
    </location>
</feature>
<protein>
    <submittedName>
        <fullName evidence="7">UbiA prenyltransferase family protein</fullName>
    </submittedName>
</protein>
<evidence type="ECO:0000256" key="5">
    <source>
        <dbReference type="ARBA" id="ARBA00023136"/>
    </source>
</evidence>
<dbReference type="STRING" id="304371.MCP_2003"/>
<reference evidence="7 8" key="2">
    <citation type="journal article" date="2008" name="Int. J. Syst. Evol. Microbiol.">
        <title>Methanocella paludicola gen. nov., sp. nov., a methane-producing archaeon, the first isolate of the lineage 'Rice Cluster I', and proposal of the new archaeal order Methanocellales ord. nov.</title>
        <authorList>
            <person name="Sakai S."/>
            <person name="Imachi H."/>
            <person name="Hanada S."/>
            <person name="Ohashi A."/>
            <person name="Harada H."/>
            <person name="Kamagata Y."/>
        </authorList>
    </citation>
    <scope>NUCLEOTIDE SEQUENCE [LARGE SCALE GENOMIC DNA]</scope>
    <source>
        <strain evidence="8">DSM 17711 / JCM 13418 / NBRC 101707 / SANAE</strain>
    </source>
</reference>
<feature type="transmembrane region" description="Helical" evidence="6">
    <location>
        <begin position="99"/>
        <end position="118"/>
    </location>
</feature>
<feature type="transmembrane region" description="Helical" evidence="6">
    <location>
        <begin position="221"/>
        <end position="240"/>
    </location>
</feature>
<organism evidence="7 8">
    <name type="scientific">Methanocella paludicola (strain DSM 17711 / JCM 13418 / NBRC 101707 / SANAE)</name>
    <dbReference type="NCBI Taxonomy" id="304371"/>
    <lineage>
        <taxon>Archaea</taxon>
        <taxon>Methanobacteriati</taxon>
        <taxon>Methanobacteriota</taxon>
        <taxon>Stenosarchaea group</taxon>
        <taxon>Methanomicrobia</taxon>
        <taxon>Methanocellales</taxon>
        <taxon>Methanocellaceae</taxon>
        <taxon>Methanocella</taxon>
    </lineage>
</organism>
<gene>
    <name evidence="7" type="ordered locus">MCP_2003</name>
</gene>
<dbReference type="AlphaFoldDB" id="D1Z053"/>
<dbReference type="PANTHER" id="PTHR13929">
    <property type="entry name" value="1,4-DIHYDROXY-2-NAPHTHOATE OCTAPRENYLTRANSFERASE"/>
    <property type="match status" value="1"/>
</dbReference>
<keyword evidence="2" id="KW-0808">Transferase</keyword>
<dbReference type="Pfam" id="PF01040">
    <property type="entry name" value="UbiA"/>
    <property type="match status" value="1"/>
</dbReference>
<evidence type="ECO:0000313" key="8">
    <source>
        <dbReference type="Proteomes" id="UP000001882"/>
    </source>
</evidence>
<dbReference type="eggNOG" id="arCOG00480">
    <property type="taxonomic scope" value="Archaea"/>
</dbReference>
<name>D1Z053_METPS</name>
<reference evidence="7 8" key="1">
    <citation type="journal article" date="2007" name="Appl. Environ. Microbiol.">
        <title>Isolation of key methanogens for global methane emission from rice paddy fields: a novel isolate affiliated with the clone cluster rice cluster I.</title>
        <authorList>
            <person name="Sakai S."/>
            <person name="Imachi H."/>
            <person name="Sekiguchi Y."/>
            <person name="Ohashi A."/>
            <person name="Harada H."/>
            <person name="Kamagata Y."/>
        </authorList>
    </citation>
    <scope>NUCLEOTIDE SEQUENCE [LARGE SCALE GENOMIC DNA]</scope>
    <source>
        <strain evidence="8">DSM 17711 / JCM 13418 / NBRC 101707 / SANAE</strain>
    </source>
</reference>
<dbReference type="PATRIC" id="fig|304371.9.peg.2044"/>
<sequence>MAGFERIKKILALGRLRFLSIGMALYAAGSLLALLSGARFDAARIAFGYIILFLGHLSVHYSNDYFDFHADRLNQSSATSGGSGVLANDPGLLRFAGQFGLVLAILSIVGAACFTAAYALPLSYFGFALLGNMISWYYTAPPLRMAYRPWGALASAFSVGFLMPAIGDFSTLGHFSPLFVIFIIPLFLQAVAFIISVQIPDMEADRLAVKRTFVALYGRKAGFLAMSISFAAAAAYYAAASLATNAIVLKMATIISLLPLALALYSYFRNDGKKERSIALVKYNVICYVASALLLDVALALLYAYML</sequence>
<feature type="transmembrane region" description="Helical" evidence="6">
    <location>
        <begin position="16"/>
        <end position="36"/>
    </location>
</feature>
<proteinExistence type="predicted"/>
<dbReference type="RefSeq" id="WP_012900749.1">
    <property type="nucleotide sequence ID" value="NC_013665.1"/>
</dbReference>
<dbReference type="GO" id="GO:0042371">
    <property type="term" value="P:vitamin K biosynthetic process"/>
    <property type="evidence" value="ECO:0007669"/>
    <property type="project" value="TreeGrafter"/>
</dbReference>
<dbReference type="KEGG" id="mpd:MCP_2003"/>
<evidence type="ECO:0000256" key="4">
    <source>
        <dbReference type="ARBA" id="ARBA00022989"/>
    </source>
</evidence>
<feature type="transmembrane region" description="Helical" evidence="6">
    <location>
        <begin position="42"/>
        <end position="59"/>
    </location>
</feature>
<evidence type="ECO:0000256" key="6">
    <source>
        <dbReference type="SAM" id="Phobius"/>
    </source>
</evidence>
<dbReference type="GeneID" id="8681861"/>
<dbReference type="GO" id="GO:0009234">
    <property type="term" value="P:menaquinone biosynthetic process"/>
    <property type="evidence" value="ECO:0007669"/>
    <property type="project" value="TreeGrafter"/>
</dbReference>
<evidence type="ECO:0000256" key="2">
    <source>
        <dbReference type="ARBA" id="ARBA00022679"/>
    </source>
</evidence>
<dbReference type="EMBL" id="AP011532">
    <property type="protein sequence ID" value="BAI62075.1"/>
    <property type="molecule type" value="Genomic_DNA"/>
</dbReference>
<dbReference type="CDD" id="cd13962">
    <property type="entry name" value="PT_UbiA_UBIAD1"/>
    <property type="match status" value="1"/>
</dbReference>
<evidence type="ECO:0000256" key="1">
    <source>
        <dbReference type="ARBA" id="ARBA00004651"/>
    </source>
</evidence>
<dbReference type="GO" id="GO:0005886">
    <property type="term" value="C:plasma membrane"/>
    <property type="evidence" value="ECO:0007669"/>
    <property type="project" value="UniProtKB-SubCell"/>
</dbReference>
<feature type="transmembrane region" description="Helical" evidence="6">
    <location>
        <begin position="246"/>
        <end position="268"/>
    </location>
</feature>
<dbReference type="PANTHER" id="PTHR13929:SF0">
    <property type="entry name" value="UBIA PRENYLTRANSFERASE DOMAIN-CONTAINING PROTEIN 1"/>
    <property type="match status" value="1"/>
</dbReference>
<dbReference type="InParanoid" id="D1Z053"/>
<dbReference type="InterPro" id="IPR026046">
    <property type="entry name" value="UBIAD1"/>
</dbReference>
<dbReference type="OrthoDB" id="26687at2157"/>
<accession>D1Z053</accession>
<keyword evidence="5 6" id="KW-0472">Membrane</keyword>
<keyword evidence="8" id="KW-1185">Reference proteome</keyword>
<keyword evidence="4 6" id="KW-1133">Transmembrane helix</keyword>